<gene>
    <name evidence="1" type="ORF">ASIM_LOCUS8716</name>
</gene>
<reference evidence="3" key="1">
    <citation type="submission" date="2017-02" db="UniProtKB">
        <authorList>
            <consortium name="WormBaseParasite"/>
        </authorList>
    </citation>
    <scope>IDENTIFICATION</scope>
</reference>
<reference evidence="1 2" key="2">
    <citation type="submission" date="2018-11" db="EMBL/GenBank/DDBJ databases">
        <authorList>
            <consortium name="Pathogen Informatics"/>
        </authorList>
    </citation>
    <scope>NUCLEOTIDE SEQUENCE [LARGE SCALE GENOMIC DNA]</scope>
</reference>
<sequence length="86" mass="9492">MDLVFTGDQLQDKSVVPEGLDSQLDTLDASIISLNTKMAVIDSICDKDDVRKDYEKSARQALNSSLDVMIQLIDSLLDAQYLGNIN</sequence>
<dbReference type="OrthoDB" id="159395at2759"/>
<accession>A0A0M3JMT3</accession>
<protein>
    <submittedName>
        <fullName evidence="3">Focal_AT domain-containing protein</fullName>
    </submittedName>
</protein>
<dbReference type="EMBL" id="UYRR01024429">
    <property type="protein sequence ID" value="VDK33839.1"/>
    <property type="molecule type" value="Genomic_DNA"/>
</dbReference>
<evidence type="ECO:0000313" key="3">
    <source>
        <dbReference type="WBParaSite" id="ASIM_0000897201-mRNA-1"/>
    </source>
</evidence>
<dbReference type="AlphaFoldDB" id="A0A0M3JMT3"/>
<name>A0A0M3JMT3_ANISI</name>
<dbReference type="Proteomes" id="UP000267096">
    <property type="component" value="Unassembled WGS sequence"/>
</dbReference>
<keyword evidence="2" id="KW-1185">Reference proteome</keyword>
<dbReference type="WBParaSite" id="ASIM_0000897201-mRNA-1">
    <property type="protein sequence ID" value="ASIM_0000897201-mRNA-1"/>
    <property type="gene ID" value="ASIM_0000897201"/>
</dbReference>
<proteinExistence type="predicted"/>
<organism evidence="3">
    <name type="scientific">Anisakis simplex</name>
    <name type="common">Herring worm</name>
    <dbReference type="NCBI Taxonomy" id="6269"/>
    <lineage>
        <taxon>Eukaryota</taxon>
        <taxon>Metazoa</taxon>
        <taxon>Ecdysozoa</taxon>
        <taxon>Nematoda</taxon>
        <taxon>Chromadorea</taxon>
        <taxon>Rhabditida</taxon>
        <taxon>Spirurina</taxon>
        <taxon>Ascaridomorpha</taxon>
        <taxon>Ascaridoidea</taxon>
        <taxon>Anisakidae</taxon>
        <taxon>Anisakis</taxon>
        <taxon>Anisakis simplex complex</taxon>
    </lineage>
</organism>
<evidence type="ECO:0000313" key="1">
    <source>
        <dbReference type="EMBL" id="VDK33839.1"/>
    </source>
</evidence>
<evidence type="ECO:0000313" key="2">
    <source>
        <dbReference type="Proteomes" id="UP000267096"/>
    </source>
</evidence>